<comment type="subcellular location">
    <subcellularLocation>
        <location evidence="4 14">Cytoplasm</location>
    </subcellularLocation>
</comment>
<dbReference type="GO" id="GO:0004523">
    <property type="term" value="F:RNA-DNA hybrid ribonuclease activity"/>
    <property type="evidence" value="ECO:0007669"/>
    <property type="project" value="UniProtKB-UniRule"/>
</dbReference>
<keyword evidence="9 14" id="KW-0540">Nuclease</keyword>
<evidence type="ECO:0000256" key="15">
    <source>
        <dbReference type="PROSITE-ProRule" id="PRU01319"/>
    </source>
</evidence>
<dbReference type="GO" id="GO:0043137">
    <property type="term" value="P:DNA replication, removal of RNA primer"/>
    <property type="evidence" value="ECO:0007669"/>
    <property type="project" value="TreeGrafter"/>
</dbReference>
<dbReference type="EMBL" id="CYZX01000002">
    <property type="protein sequence ID" value="CUN69084.1"/>
    <property type="molecule type" value="Genomic_DNA"/>
</dbReference>
<dbReference type="PANTHER" id="PTHR10954">
    <property type="entry name" value="RIBONUCLEASE H2 SUBUNIT A"/>
    <property type="match status" value="1"/>
</dbReference>
<comment type="catalytic activity">
    <reaction evidence="1 14 15 16">
        <text>Endonucleolytic cleavage to 5'-phosphomonoester.</text>
        <dbReference type="EC" id="3.1.26.4"/>
    </reaction>
</comment>
<evidence type="ECO:0000256" key="1">
    <source>
        <dbReference type="ARBA" id="ARBA00000077"/>
    </source>
</evidence>
<keyword evidence="13 14" id="KW-0464">Manganese</keyword>
<evidence type="ECO:0000256" key="8">
    <source>
        <dbReference type="ARBA" id="ARBA00022490"/>
    </source>
</evidence>
<protein>
    <recommendedName>
        <fullName evidence="7 14">Ribonuclease HII</fullName>
        <shortName evidence="14">RNase HII</shortName>
        <ecNumber evidence="6 14">3.1.26.4</ecNumber>
    </recommendedName>
</protein>
<evidence type="ECO:0000256" key="14">
    <source>
        <dbReference type="HAMAP-Rule" id="MF_00052"/>
    </source>
</evidence>
<dbReference type="GO" id="GO:0032299">
    <property type="term" value="C:ribonuclease H2 complex"/>
    <property type="evidence" value="ECO:0007669"/>
    <property type="project" value="TreeGrafter"/>
</dbReference>
<evidence type="ECO:0000313" key="19">
    <source>
        <dbReference type="Proteomes" id="UP000095594"/>
    </source>
</evidence>
<dbReference type="GO" id="GO:0005737">
    <property type="term" value="C:cytoplasm"/>
    <property type="evidence" value="ECO:0007669"/>
    <property type="project" value="UniProtKB-SubCell"/>
</dbReference>
<name>A0A173YYL7_9CLOT</name>
<dbReference type="EC" id="3.1.26.4" evidence="6 14"/>
<comment type="function">
    <text evidence="3 14 16">Endonuclease that specifically degrades the RNA of RNA-DNA hybrids.</text>
</comment>
<dbReference type="InterPro" id="IPR022898">
    <property type="entry name" value="RNase_HII"/>
</dbReference>
<feature type="binding site" evidence="14 15">
    <location>
        <position position="186"/>
    </location>
    <ligand>
        <name>a divalent metal cation</name>
        <dbReference type="ChEBI" id="CHEBI:60240"/>
    </ligand>
</feature>
<dbReference type="AlphaFoldDB" id="A0A173YYL7"/>
<dbReference type="Pfam" id="PF01351">
    <property type="entry name" value="RNase_HII"/>
    <property type="match status" value="1"/>
</dbReference>
<feature type="binding site" evidence="14 15">
    <location>
        <position position="90"/>
    </location>
    <ligand>
        <name>a divalent metal cation</name>
        <dbReference type="ChEBI" id="CHEBI:60240"/>
    </ligand>
</feature>
<dbReference type="HAMAP" id="MF_00052_B">
    <property type="entry name" value="RNase_HII_B"/>
    <property type="match status" value="1"/>
</dbReference>
<accession>A0A173YYL7</accession>
<keyword evidence="11 14" id="KW-0255">Endonuclease</keyword>
<dbReference type="GO" id="GO:0006298">
    <property type="term" value="P:mismatch repair"/>
    <property type="evidence" value="ECO:0007669"/>
    <property type="project" value="TreeGrafter"/>
</dbReference>
<evidence type="ECO:0000256" key="16">
    <source>
        <dbReference type="RuleBase" id="RU003515"/>
    </source>
</evidence>
<evidence type="ECO:0000313" key="18">
    <source>
        <dbReference type="EMBL" id="CUN69084.1"/>
    </source>
</evidence>
<evidence type="ECO:0000256" key="10">
    <source>
        <dbReference type="ARBA" id="ARBA00022723"/>
    </source>
</evidence>
<dbReference type="InterPro" id="IPR001352">
    <property type="entry name" value="RNase_HII/HIII"/>
</dbReference>
<evidence type="ECO:0000256" key="6">
    <source>
        <dbReference type="ARBA" id="ARBA00012180"/>
    </source>
</evidence>
<dbReference type="InterPro" id="IPR024567">
    <property type="entry name" value="RNase_HII/HIII_dom"/>
</dbReference>
<organism evidence="18 19">
    <name type="scientific">Clostridium disporicum</name>
    <dbReference type="NCBI Taxonomy" id="84024"/>
    <lineage>
        <taxon>Bacteria</taxon>
        <taxon>Bacillati</taxon>
        <taxon>Bacillota</taxon>
        <taxon>Clostridia</taxon>
        <taxon>Eubacteriales</taxon>
        <taxon>Clostridiaceae</taxon>
        <taxon>Clostridium</taxon>
    </lineage>
</organism>
<gene>
    <name evidence="14 18" type="primary">rnhB</name>
    <name evidence="18" type="ORF">ERS852471_00348</name>
</gene>
<dbReference type="PROSITE" id="PS51975">
    <property type="entry name" value="RNASE_H_2"/>
    <property type="match status" value="1"/>
</dbReference>
<comment type="cofactor">
    <cofactor evidence="2">
        <name>Mg(2+)</name>
        <dbReference type="ChEBI" id="CHEBI:18420"/>
    </cofactor>
</comment>
<dbReference type="Proteomes" id="UP000095594">
    <property type="component" value="Unassembled WGS sequence"/>
</dbReference>
<dbReference type="PANTHER" id="PTHR10954:SF18">
    <property type="entry name" value="RIBONUCLEASE HII"/>
    <property type="match status" value="1"/>
</dbReference>
<dbReference type="Gene3D" id="3.30.420.10">
    <property type="entry name" value="Ribonuclease H-like superfamily/Ribonuclease H"/>
    <property type="match status" value="1"/>
</dbReference>
<feature type="binding site" evidence="14 15">
    <location>
        <position position="91"/>
    </location>
    <ligand>
        <name>a divalent metal cation</name>
        <dbReference type="ChEBI" id="CHEBI:60240"/>
    </ligand>
</feature>
<evidence type="ECO:0000256" key="11">
    <source>
        <dbReference type="ARBA" id="ARBA00022759"/>
    </source>
</evidence>
<keyword evidence="12 14" id="KW-0378">Hydrolase</keyword>
<dbReference type="GO" id="GO:0030145">
    <property type="term" value="F:manganese ion binding"/>
    <property type="evidence" value="ECO:0007669"/>
    <property type="project" value="UniProtKB-UniRule"/>
</dbReference>
<keyword evidence="8 14" id="KW-0963">Cytoplasm</keyword>
<evidence type="ECO:0000256" key="9">
    <source>
        <dbReference type="ARBA" id="ARBA00022722"/>
    </source>
</evidence>
<dbReference type="InterPro" id="IPR036397">
    <property type="entry name" value="RNaseH_sf"/>
</dbReference>
<dbReference type="InterPro" id="IPR012337">
    <property type="entry name" value="RNaseH-like_sf"/>
</dbReference>
<comment type="cofactor">
    <cofactor evidence="14 15">
        <name>Mn(2+)</name>
        <dbReference type="ChEBI" id="CHEBI:29035"/>
    </cofactor>
    <cofactor evidence="14 15">
        <name>Mg(2+)</name>
        <dbReference type="ChEBI" id="CHEBI:18420"/>
    </cofactor>
    <text evidence="14 15">Manganese or magnesium. Binds 1 divalent metal ion per monomer in the absence of substrate. May bind a second metal ion after substrate binding.</text>
</comment>
<sequence>MKLLNSDIVALKFKDIKEEVANIDVSSSYKTAEFDSIVDLLLKDSRKNVNALGNKLLKEKNKILDEIKRVRAMYDFDKSFGDFNIIAGVDEVGRGPLAGPIVSCAVVLDLNVLDEQLLLWINDSKKLNEKKREELAEIIKEKALAYHIASCDSEEIDKRGIGVCNNAVFLEATNSLQIKPDLVLSDGYTIKGIDIPNKSVIKGDTKSANIAAASIVAKVYRDKLMKEYAVKYPYYAFEENVGYGTSKHIDGIKEYGPCKIHRMSFLKNILED</sequence>
<dbReference type="GO" id="GO:0003723">
    <property type="term" value="F:RNA binding"/>
    <property type="evidence" value="ECO:0007669"/>
    <property type="project" value="UniProtKB-UniRule"/>
</dbReference>
<keyword evidence="10 14" id="KW-0479">Metal-binding</keyword>
<evidence type="ECO:0000256" key="5">
    <source>
        <dbReference type="ARBA" id="ARBA00007383"/>
    </source>
</evidence>
<evidence type="ECO:0000256" key="2">
    <source>
        <dbReference type="ARBA" id="ARBA00001946"/>
    </source>
</evidence>
<evidence type="ECO:0000256" key="3">
    <source>
        <dbReference type="ARBA" id="ARBA00004065"/>
    </source>
</evidence>
<dbReference type="NCBIfam" id="NF000594">
    <property type="entry name" value="PRK00015.1-1"/>
    <property type="match status" value="1"/>
</dbReference>
<dbReference type="CDD" id="cd07182">
    <property type="entry name" value="RNase_HII_bacteria_HII_like"/>
    <property type="match status" value="1"/>
</dbReference>
<reference evidence="18 19" key="1">
    <citation type="submission" date="2015-09" db="EMBL/GenBank/DDBJ databases">
        <authorList>
            <consortium name="Pathogen Informatics"/>
        </authorList>
    </citation>
    <scope>NUCLEOTIDE SEQUENCE [LARGE SCALE GENOMIC DNA]</scope>
    <source>
        <strain evidence="18 19">2789STDY5834856</strain>
    </source>
</reference>
<evidence type="ECO:0000256" key="4">
    <source>
        <dbReference type="ARBA" id="ARBA00004496"/>
    </source>
</evidence>
<evidence type="ECO:0000256" key="12">
    <source>
        <dbReference type="ARBA" id="ARBA00022801"/>
    </source>
</evidence>
<evidence type="ECO:0000259" key="17">
    <source>
        <dbReference type="PROSITE" id="PS51975"/>
    </source>
</evidence>
<feature type="domain" description="RNase H type-2" evidence="17">
    <location>
        <begin position="84"/>
        <end position="272"/>
    </location>
</feature>
<dbReference type="OrthoDB" id="9803420at2"/>
<proteinExistence type="inferred from homology"/>
<comment type="similarity">
    <text evidence="5 14 16">Belongs to the RNase HII family.</text>
</comment>
<dbReference type="RefSeq" id="WP_055263303.1">
    <property type="nucleotide sequence ID" value="NZ_CABIXQ010000002.1"/>
</dbReference>
<dbReference type="NCBIfam" id="NF000595">
    <property type="entry name" value="PRK00015.1-3"/>
    <property type="match status" value="1"/>
</dbReference>
<dbReference type="SUPFAM" id="SSF53098">
    <property type="entry name" value="Ribonuclease H-like"/>
    <property type="match status" value="1"/>
</dbReference>
<evidence type="ECO:0000256" key="7">
    <source>
        <dbReference type="ARBA" id="ARBA00019179"/>
    </source>
</evidence>
<evidence type="ECO:0000256" key="13">
    <source>
        <dbReference type="ARBA" id="ARBA00023211"/>
    </source>
</evidence>